<evidence type="ECO:0000313" key="1">
    <source>
        <dbReference type="EMBL" id="GBM15549.1"/>
    </source>
</evidence>
<evidence type="ECO:0000313" key="2">
    <source>
        <dbReference type="Proteomes" id="UP000499080"/>
    </source>
</evidence>
<protein>
    <submittedName>
        <fullName evidence="1">Uncharacterized protein</fullName>
    </submittedName>
</protein>
<dbReference type="AlphaFoldDB" id="A0A4Y2DH57"/>
<accession>A0A4Y2DH57</accession>
<comment type="caution">
    <text evidence="1">The sequence shown here is derived from an EMBL/GenBank/DDBJ whole genome shotgun (WGS) entry which is preliminary data.</text>
</comment>
<gene>
    <name evidence="1" type="ORF">AVEN_8929_1</name>
</gene>
<sequence length="116" mass="12923">MPASQQRRVDCRILSKAFRGRLQRLVGVRVDGGLVDHGSRSPTRRNPGYINRVIVVAMGRVQHAQSIKAQMFCSSSRVRHGKNDLKAPSCWNHIARRTDAGTMSGNTIFPPIQSGW</sequence>
<reference evidence="1 2" key="1">
    <citation type="journal article" date="2019" name="Sci. Rep.">
        <title>Orb-weaving spider Araneus ventricosus genome elucidates the spidroin gene catalogue.</title>
        <authorList>
            <person name="Kono N."/>
            <person name="Nakamura H."/>
            <person name="Ohtoshi R."/>
            <person name="Moran D.A.P."/>
            <person name="Shinohara A."/>
            <person name="Yoshida Y."/>
            <person name="Fujiwara M."/>
            <person name="Mori M."/>
            <person name="Tomita M."/>
            <person name="Arakawa K."/>
        </authorList>
    </citation>
    <scope>NUCLEOTIDE SEQUENCE [LARGE SCALE GENOMIC DNA]</scope>
</reference>
<name>A0A4Y2DH57_ARAVE</name>
<proteinExistence type="predicted"/>
<organism evidence="1 2">
    <name type="scientific">Araneus ventricosus</name>
    <name type="common">Orbweaver spider</name>
    <name type="synonym">Epeira ventricosa</name>
    <dbReference type="NCBI Taxonomy" id="182803"/>
    <lineage>
        <taxon>Eukaryota</taxon>
        <taxon>Metazoa</taxon>
        <taxon>Ecdysozoa</taxon>
        <taxon>Arthropoda</taxon>
        <taxon>Chelicerata</taxon>
        <taxon>Arachnida</taxon>
        <taxon>Araneae</taxon>
        <taxon>Araneomorphae</taxon>
        <taxon>Entelegynae</taxon>
        <taxon>Araneoidea</taxon>
        <taxon>Araneidae</taxon>
        <taxon>Araneus</taxon>
    </lineage>
</organism>
<keyword evidence="2" id="KW-1185">Reference proteome</keyword>
<dbReference type="EMBL" id="BGPR01000361">
    <property type="protein sequence ID" value="GBM15549.1"/>
    <property type="molecule type" value="Genomic_DNA"/>
</dbReference>
<dbReference type="Proteomes" id="UP000499080">
    <property type="component" value="Unassembled WGS sequence"/>
</dbReference>